<dbReference type="Proteomes" id="UP000059074">
    <property type="component" value="Unassembled WGS sequence"/>
</dbReference>
<protein>
    <recommendedName>
        <fullName evidence="4">Pilus assembly protein</fullName>
    </recommendedName>
</protein>
<dbReference type="STRING" id="121290.APY04_3503"/>
<keyword evidence="3" id="KW-1185">Reference proteome</keyword>
<reference evidence="2 3" key="1">
    <citation type="submission" date="2015-10" db="EMBL/GenBank/DDBJ databases">
        <title>Transcriptomic analysis of a linuron degrading triple-species bacterial consortium.</title>
        <authorList>
            <person name="Albers P."/>
        </authorList>
    </citation>
    <scope>NUCLEOTIDE SEQUENCE [LARGE SCALE GENOMIC DNA]</scope>
    <source>
        <strain evidence="2 3">WDL6</strain>
    </source>
</reference>
<evidence type="ECO:0000313" key="3">
    <source>
        <dbReference type="Proteomes" id="UP000059074"/>
    </source>
</evidence>
<evidence type="ECO:0008006" key="4">
    <source>
        <dbReference type="Google" id="ProtNLM"/>
    </source>
</evidence>
<dbReference type="PATRIC" id="fig|121290.4.peg.1865"/>
<keyword evidence="1" id="KW-0812">Transmembrane</keyword>
<comment type="caution">
    <text evidence="2">The sequence shown here is derived from an EMBL/GenBank/DDBJ whole genome shotgun (WGS) entry which is preliminary data.</text>
</comment>
<gene>
    <name evidence="2" type="ORF">APY04_3503</name>
</gene>
<feature type="transmembrane region" description="Helical" evidence="1">
    <location>
        <begin position="6"/>
        <end position="26"/>
    </location>
</feature>
<dbReference type="EMBL" id="LMTR01000094">
    <property type="protein sequence ID" value="KWT64239.1"/>
    <property type="molecule type" value="Genomic_DNA"/>
</dbReference>
<organism evidence="2 3">
    <name type="scientific">Hyphomicrobium sulfonivorans</name>
    <dbReference type="NCBI Taxonomy" id="121290"/>
    <lineage>
        <taxon>Bacteria</taxon>
        <taxon>Pseudomonadati</taxon>
        <taxon>Pseudomonadota</taxon>
        <taxon>Alphaproteobacteria</taxon>
        <taxon>Hyphomicrobiales</taxon>
        <taxon>Hyphomicrobiaceae</taxon>
        <taxon>Hyphomicrobium</taxon>
    </lineage>
</organism>
<keyword evidence="1" id="KW-1133">Transmembrane helix</keyword>
<accession>A0A109B8X1</accession>
<dbReference type="AlphaFoldDB" id="A0A109B8X1"/>
<keyword evidence="1" id="KW-0472">Membrane</keyword>
<name>A0A109B8X1_HYPSL</name>
<evidence type="ECO:0000313" key="2">
    <source>
        <dbReference type="EMBL" id="KWT64239.1"/>
    </source>
</evidence>
<proteinExistence type="predicted"/>
<sequence>MIGGALIFFILGIVGLGIFFLVNSSLQSGVENAARIIRTGQSNEAKMNITSFRQAVCDSMNAAIDCNKLSILVQTAPDWANLNLAPCVVNGKMSASTGNGDDLLSKHAGDAEEVAVVTVCYQWDMAKSFPFLKLGNQSDGSGAAIMQAATAFRSEPYK</sequence>
<evidence type="ECO:0000256" key="1">
    <source>
        <dbReference type="SAM" id="Phobius"/>
    </source>
</evidence>